<dbReference type="PANTHER" id="PTHR30069">
    <property type="entry name" value="TONB-DEPENDENT OUTER MEMBRANE RECEPTOR"/>
    <property type="match status" value="1"/>
</dbReference>
<reference evidence="7" key="1">
    <citation type="submission" date="2018-05" db="EMBL/GenBank/DDBJ databases">
        <authorList>
            <person name="Lanie J.A."/>
            <person name="Ng W.-L."/>
            <person name="Kazmierczak K.M."/>
            <person name="Andrzejewski T.M."/>
            <person name="Davidsen T.M."/>
            <person name="Wayne K.J."/>
            <person name="Tettelin H."/>
            <person name="Glass J.I."/>
            <person name="Rusch D."/>
            <person name="Podicherti R."/>
            <person name="Tsui H.-C.T."/>
            <person name="Winkler M.E."/>
        </authorList>
    </citation>
    <scope>NUCLEOTIDE SEQUENCE</scope>
</reference>
<dbReference type="SUPFAM" id="SSF49452">
    <property type="entry name" value="Starch-binding domain-like"/>
    <property type="match status" value="1"/>
</dbReference>
<gene>
    <name evidence="7" type="ORF">METZ01_LOCUS17909</name>
</gene>
<keyword evidence="2" id="KW-0813">Transport</keyword>
<dbReference type="Gene3D" id="2.40.170.20">
    <property type="entry name" value="TonB-dependent receptor, beta-barrel domain"/>
    <property type="match status" value="1"/>
</dbReference>
<proteinExistence type="predicted"/>
<evidence type="ECO:0000256" key="6">
    <source>
        <dbReference type="ARBA" id="ARBA00023237"/>
    </source>
</evidence>
<keyword evidence="3" id="KW-0812">Transmembrane</keyword>
<dbReference type="InterPro" id="IPR013784">
    <property type="entry name" value="Carb-bd-like_fold"/>
</dbReference>
<dbReference type="PANTHER" id="PTHR30069:SF29">
    <property type="entry name" value="HEMOGLOBIN AND HEMOGLOBIN-HAPTOGLOBIN-BINDING PROTEIN 1-RELATED"/>
    <property type="match status" value="1"/>
</dbReference>
<dbReference type="AlphaFoldDB" id="A0A381PDG4"/>
<evidence type="ECO:0000313" key="7">
    <source>
        <dbReference type="EMBL" id="SUZ65055.1"/>
    </source>
</evidence>
<dbReference type="EMBL" id="UINC01000950">
    <property type="protein sequence ID" value="SUZ65055.1"/>
    <property type="molecule type" value="Genomic_DNA"/>
</dbReference>
<comment type="subcellular location">
    <subcellularLocation>
        <location evidence="1">Cell outer membrane</location>
        <topology evidence="1">Multi-pass membrane protein</topology>
    </subcellularLocation>
</comment>
<sequence length="772" mass="81546">MLAATLLALQVPAGGVRPDGAVLDLELPTDRATGGVVEGFVRTREGADVRPLPFAIIEATMPGRQFTILADSLGRYRLEALPQGTVRLLVRSVAHKSAVVSIAVPDGETVSVYIDLEWSPIELSPVLVVVDPIIRLRTPGQADTPIPDVEVIALGVSAGMAEAGLGEAAAALPGNDPVDPSDVLFMRGSTTDLKLVLLDGAPVYTPFHLGGLLGSFDAGSLGAATLHTGGAPARYDGGLSYILDLRTQPPERDRLHMRGGIDLISANIAAEGPIGERVGFAASSRSLHDYGALILGGGHTPYGYRDALTRIDARLSEGHLLSATAFWNRESVLLNPDQTVANPAGGGAPFVIPEDASWGNHALVLAYRGGIADVALDATISASGYQAELPLGPPPQGPVTAPNNGILAGAETGRLRLAIHGSAPLGDSRLRFGTVLDQTDILYSARQFADIGSGPEVQKEAKGLAGGVYVDGVRNLTPGLDLRVGLRADVFSTEQYPRLAPRAALLWSLSDEALLTVAAGRYHQFSRAPGEQVDLAVSQGTLASVETLLSVATADHVTLSLDQQLNSRVRLGIEGFWKEFTDLGGPGSEVMHNSGVDLQVLHQSTPLTAWVGYNLSWFWAGGNRIGGTSNFSGRQLLSAGLSGSRNGRWGGSVTLGYSAGLPYTTIPFGGTSAEGAVFDEPAALPEGLAQEDPAFSGRTADDGFLRLDVELFTQVDASIAGQDFDVRPYLRLINALDQRDALFYYFQPWRDANLRPLAERSLLPVFGVEWRF</sequence>
<evidence type="ECO:0000256" key="4">
    <source>
        <dbReference type="ARBA" id="ARBA00022729"/>
    </source>
</evidence>
<protein>
    <recommendedName>
        <fullName evidence="8">TonB-dependent receptor-like beta-barrel domain-containing protein</fullName>
    </recommendedName>
</protein>
<keyword evidence="4" id="KW-0732">Signal</keyword>
<dbReference type="InterPro" id="IPR039426">
    <property type="entry name" value="TonB-dep_rcpt-like"/>
</dbReference>
<dbReference type="GO" id="GO:0009279">
    <property type="term" value="C:cell outer membrane"/>
    <property type="evidence" value="ECO:0007669"/>
    <property type="project" value="UniProtKB-SubCell"/>
</dbReference>
<dbReference type="SUPFAM" id="SSF56935">
    <property type="entry name" value="Porins"/>
    <property type="match status" value="1"/>
</dbReference>
<evidence type="ECO:0000256" key="3">
    <source>
        <dbReference type="ARBA" id="ARBA00022692"/>
    </source>
</evidence>
<dbReference type="GO" id="GO:0015344">
    <property type="term" value="F:siderophore uptake transmembrane transporter activity"/>
    <property type="evidence" value="ECO:0007669"/>
    <property type="project" value="TreeGrafter"/>
</dbReference>
<name>A0A381PDG4_9ZZZZ</name>
<accession>A0A381PDG4</accession>
<evidence type="ECO:0000256" key="2">
    <source>
        <dbReference type="ARBA" id="ARBA00022448"/>
    </source>
</evidence>
<keyword evidence="5" id="KW-0472">Membrane</keyword>
<evidence type="ECO:0000256" key="1">
    <source>
        <dbReference type="ARBA" id="ARBA00004571"/>
    </source>
</evidence>
<evidence type="ECO:0008006" key="8">
    <source>
        <dbReference type="Google" id="ProtNLM"/>
    </source>
</evidence>
<keyword evidence="6" id="KW-0998">Cell outer membrane</keyword>
<dbReference type="GO" id="GO:0044718">
    <property type="term" value="P:siderophore transmembrane transport"/>
    <property type="evidence" value="ECO:0007669"/>
    <property type="project" value="TreeGrafter"/>
</dbReference>
<evidence type="ECO:0000256" key="5">
    <source>
        <dbReference type="ARBA" id="ARBA00023136"/>
    </source>
</evidence>
<dbReference type="InterPro" id="IPR036942">
    <property type="entry name" value="Beta-barrel_TonB_sf"/>
</dbReference>
<dbReference type="GO" id="GO:0030246">
    <property type="term" value="F:carbohydrate binding"/>
    <property type="evidence" value="ECO:0007669"/>
    <property type="project" value="InterPro"/>
</dbReference>
<organism evidence="7">
    <name type="scientific">marine metagenome</name>
    <dbReference type="NCBI Taxonomy" id="408172"/>
    <lineage>
        <taxon>unclassified sequences</taxon>
        <taxon>metagenomes</taxon>
        <taxon>ecological metagenomes</taxon>
    </lineage>
</organism>